<protein>
    <submittedName>
        <fullName evidence="1">Uncharacterized protein</fullName>
    </submittedName>
</protein>
<reference evidence="1 2" key="1">
    <citation type="submission" date="2017-05" db="EMBL/GenBank/DDBJ databases">
        <authorList>
            <person name="Varghese N."/>
            <person name="Submissions S."/>
        </authorList>
    </citation>
    <scope>NUCLEOTIDE SEQUENCE [LARGE SCALE GENOMIC DNA]</scope>
    <source>
        <strain evidence="1 2">DSM 25457</strain>
    </source>
</reference>
<accession>A0ABY1QCM5</accession>
<proteinExistence type="predicted"/>
<evidence type="ECO:0000313" key="1">
    <source>
        <dbReference type="EMBL" id="SMP67412.1"/>
    </source>
</evidence>
<sequence length="42" mass="4874">MDDTLFKDDRSVALCRLAESNHVRLRLPQGGYLDIGIRLCRR</sequence>
<keyword evidence="2" id="KW-1185">Reference proteome</keyword>
<dbReference type="Proteomes" id="UP001158067">
    <property type="component" value="Unassembled WGS sequence"/>
</dbReference>
<gene>
    <name evidence="1" type="ORF">SAMN06265222_110169</name>
</gene>
<comment type="caution">
    <text evidence="1">The sequence shown here is derived from an EMBL/GenBank/DDBJ whole genome shotgun (WGS) entry which is preliminary data.</text>
</comment>
<name>A0ABY1QCM5_9BACT</name>
<organism evidence="1 2">
    <name type="scientific">Neorhodopirellula lusitana</name>
    <dbReference type="NCBI Taxonomy" id="445327"/>
    <lineage>
        <taxon>Bacteria</taxon>
        <taxon>Pseudomonadati</taxon>
        <taxon>Planctomycetota</taxon>
        <taxon>Planctomycetia</taxon>
        <taxon>Pirellulales</taxon>
        <taxon>Pirellulaceae</taxon>
        <taxon>Neorhodopirellula</taxon>
    </lineage>
</organism>
<evidence type="ECO:0000313" key="2">
    <source>
        <dbReference type="Proteomes" id="UP001158067"/>
    </source>
</evidence>
<dbReference type="EMBL" id="FXUG01000010">
    <property type="protein sequence ID" value="SMP67412.1"/>
    <property type="molecule type" value="Genomic_DNA"/>
</dbReference>